<dbReference type="Pfam" id="PF00270">
    <property type="entry name" value="DEAD"/>
    <property type="match status" value="1"/>
</dbReference>
<evidence type="ECO:0000256" key="11">
    <source>
        <dbReference type="SAM" id="MobiDB-lite"/>
    </source>
</evidence>
<dbReference type="InterPro" id="IPR014014">
    <property type="entry name" value="RNA_helicase_DEAD_Q_motif"/>
</dbReference>
<evidence type="ECO:0000259" key="14">
    <source>
        <dbReference type="PROSITE" id="PS51195"/>
    </source>
</evidence>
<keyword evidence="5 10" id="KW-0347">Helicase</keyword>
<keyword evidence="8" id="KW-0539">Nucleus</keyword>
<evidence type="ECO:0000256" key="6">
    <source>
        <dbReference type="ARBA" id="ARBA00022840"/>
    </source>
</evidence>
<feature type="short sequence motif" description="Q motif" evidence="9">
    <location>
        <begin position="111"/>
        <end position="139"/>
    </location>
</feature>
<reference evidence="15" key="1">
    <citation type="submission" date="2022-08" db="EMBL/GenBank/DDBJ databases">
        <title>A Global Phylogenomic Analysis of the Shiitake Genus Lentinula.</title>
        <authorList>
            <consortium name="DOE Joint Genome Institute"/>
            <person name="Sierra-Patev S."/>
            <person name="Min B."/>
            <person name="Naranjo-Ortiz M."/>
            <person name="Looney B."/>
            <person name="Konkel Z."/>
            <person name="Slot J.C."/>
            <person name="Sakamoto Y."/>
            <person name="Steenwyk J.L."/>
            <person name="Rokas A."/>
            <person name="Carro J."/>
            <person name="Camarero S."/>
            <person name="Ferreira P."/>
            <person name="Molpeceres G."/>
            <person name="Ruiz-Duenas F.J."/>
            <person name="Serrano A."/>
            <person name="Henrissat B."/>
            <person name="Drula E."/>
            <person name="Hughes K.W."/>
            <person name="Mata J.L."/>
            <person name="Ishikawa N.K."/>
            <person name="Vargas-Isla R."/>
            <person name="Ushijima S."/>
            <person name="Smith C.A."/>
            <person name="Ahrendt S."/>
            <person name="Andreopoulos W."/>
            <person name="He G."/>
            <person name="Labutti K."/>
            <person name="Lipzen A."/>
            <person name="Ng V."/>
            <person name="Riley R."/>
            <person name="Sandor L."/>
            <person name="Barry K."/>
            <person name="Martinez A.T."/>
            <person name="Xiao Y."/>
            <person name="Gibbons J.G."/>
            <person name="Terashima K."/>
            <person name="Grigoriev I.V."/>
            <person name="Hibbett D.S."/>
        </authorList>
    </citation>
    <scope>NUCLEOTIDE SEQUENCE</scope>
    <source>
        <strain evidence="15">JLM2183</strain>
    </source>
</reference>
<name>A0A9W8ZV35_9AGAR</name>
<feature type="compositionally biased region" description="Basic and acidic residues" evidence="11">
    <location>
        <begin position="56"/>
        <end position="74"/>
    </location>
</feature>
<organism evidence="15 16">
    <name type="scientific">Lentinula aciculospora</name>
    <dbReference type="NCBI Taxonomy" id="153920"/>
    <lineage>
        <taxon>Eukaryota</taxon>
        <taxon>Fungi</taxon>
        <taxon>Dikarya</taxon>
        <taxon>Basidiomycota</taxon>
        <taxon>Agaricomycotina</taxon>
        <taxon>Agaricomycetes</taxon>
        <taxon>Agaricomycetidae</taxon>
        <taxon>Agaricales</taxon>
        <taxon>Marasmiineae</taxon>
        <taxon>Omphalotaceae</taxon>
        <taxon>Lentinula</taxon>
    </lineage>
</organism>
<feature type="domain" description="DEAD-box RNA helicase Q" evidence="14">
    <location>
        <begin position="111"/>
        <end position="139"/>
    </location>
</feature>
<dbReference type="EMBL" id="JAOTPV010000054">
    <property type="protein sequence ID" value="KAJ4466538.1"/>
    <property type="molecule type" value="Genomic_DNA"/>
</dbReference>
<dbReference type="GO" id="GO:0003724">
    <property type="term" value="F:RNA helicase activity"/>
    <property type="evidence" value="ECO:0007669"/>
    <property type="project" value="InterPro"/>
</dbReference>
<comment type="subcellular location">
    <subcellularLocation>
        <location evidence="1">Nucleus</location>
    </subcellularLocation>
</comment>
<dbReference type="InterPro" id="IPR000629">
    <property type="entry name" value="RNA-helicase_DEAD-box_CS"/>
</dbReference>
<evidence type="ECO:0000256" key="8">
    <source>
        <dbReference type="ARBA" id="ARBA00023242"/>
    </source>
</evidence>
<dbReference type="PANTHER" id="PTHR47959">
    <property type="entry name" value="ATP-DEPENDENT RNA HELICASE RHLE-RELATED"/>
    <property type="match status" value="1"/>
</dbReference>
<evidence type="ECO:0000256" key="5">
    <source>
        <dbReference type="ARBA" id="ARBA00022806"/>
    </source>
</evidence>
<dbReference type="GO" id="GO:0005634">
    <property type="term" value="C:nucleus"/>
    <property type="evidence" value="ECO:0007669"/>
    <property type="project" value="UniProtKB-SubCell"/>
</dbReference>
<feature type="region of interest" description="Disordered" evidence="11">
    <location>
        <begin position="1"/>
        <end position="112"/>
    </location>
</feature>
<dbReference type="Pfam" id="PF00271">
    <property type="entry name" value="Helicase_C"/>
    <property type="match status" value="1"/>
</dbReference>
<keyword evidence="2" id="KW-0690">Ribosome biogenesis</keyword>
<dbReference type="GO" id="GO:0003723">
    <property type="term" value="F:RNA binding"/>
    <property type="evidence" value="ECO:0007669"/>
    <property type="project" value="UniProtKB-KW"/>
</dbReference>
<dbReference type="Gene3D" id="3.40.50.300">
    <property type="entry name" value="P-loop containing nucleotide triphosphate hydrolases"/>
    <property type="match status" value="2"/>
</dbReference>
<dbReference type="PANTHER" id="PTHR47959:SF24">
    <property type="entry name" value="ATP-DEPENDENT RNA HELICASE"/>
    <property type="match status" value="1"/>
</dbReference>
<dbReference type="SMART" id="SM00490">
    <property type="entry name" value="HELICc"/>
    <property type="match status" value="1"/>
</dbReference>
<evidence type="ECO:0000256" key="1">
    <source>
        <dbReference type="ARBA" id="ARBA00004123"/>
    </source>
</evidence>
<dbReference type="CDD" id="cd18787">
    <property type="entry name" value="SF2_C_DEAD"/>
    <property type="match status" value="1"/>
</dbReference>
<dbReference type="PROSITE" id="PS51194">
    <property type="entry name" value="HELICASE_CTER"/>
    <property type="match status" value="1"/>
</dbReference>
<dbReference type="AlphaFoldDB" id="A0A9W8ZV35"/>
<keyword evidence="4 10" id="KW-0378">Hydrolase</keyword>
<dbReference type="PROSITE" id="PS51192">
    <property type="entry name" value="HELICASE_ATP_BIND_1"/>
    <property type="match status" value="1"/>
</dbReference>
<evidence type="ECO:0000259" key="13">
    <source>
        <dbReference type="PROSITE" id="PS51194"/>
    </source>
</evidence>
<evidence type="ECO:0000256" key="4">
    <source>
        <dbReference type="ARBA" id="ARBA00022801"/>
    </source>
</evidence>
<feature type="domain" description="Helicase ATP-binding" evidence="12">
    <location>
        <begin position="142"/>
        <end position="314"/>
    </location>
</feature>
<dbReference type="GO" id="GO:0042254">
    <property type="term" value="P:ribosome biogenesis"/>
    <property type="evidence" value="ECO:0007669"/>
    <property type="project" value="UniProtKB-KW"/>
</dbReference>
<dbReference type="GO" id="GO:0016787">
    <property type="term" value="F:hydrolase activity"/>
    <property type="evidence" value="ECO:0007669"/>
    <property type="project" value="UniProtKB-KW"/>
</dbReference>
<proteinExistence type="inferred from homology"/>
<evidence type="ECO:0000256" key="3">
    <source>
        <dbReference type="ARBA" id="ARBA00022741"/>
    </source>
</evidence>
<dbReference type="InterPro" id="IPR014001">
    <property type="entry name" value="Helicase_ATP-bd"/>
</dbReference>
<feature type="domain" description="Helicase C-terminal" evidence="13">
    <location>
        <begin position="377"/>
        <end position="524"/>
    </location>
</feature>
<dbReference type="OrthoDB" id="10261904at2759"/>
<keyword evidence="6 10" id="KW-0067">ATP-binding</keyword>
<dbReference type="PROSITE" id="PS51195">
    <property type="entry name" value="Q_MOTIF"/>
    <property type="match status" value="1"/>
</dbReference>
<evidence type="ECO:0000256" key="10">
    <source>
        <dbReference type="RuleBase" id="RU000492"/>
    </source>
</evidence>
<dbReference type="GO" id="GO:0005524">
    <property type="term" value="F:ATP binding"/>
    <property type="evidence" value="ECO:0007669"/>
    <property type="project" value="UniProtKB-KW"/>
</dbReference>
<dbReference type="SUPFAM" id="SSF52540">
    <property type="entry name" value="P-loop containing nucleoside triphosphate hydrolases"/>
    <property type="match status" value="2"/>
</dbReference>
<keyword evidence="16" id="KW-1185">Reference proteome</keyword>
<dbReference type="InterPro" id="IPR027417">
    <property type="entry name" value="P-loop_NTPase"/>
</dbReference>
<evidence type="ECO:0000313" key="16">
    <source>
        <dbReference type="Proteomes" id="UP001150266"/>
    </source>
</evidence>
<feature type="region of interest" description="Disordered" evidence="11">
    <location>
        <begin position="364"/>
        <end position="387"/>
    </location>
</feature>
<comment type="similarity">
    <text evidence="10">Belongs to the DEAD box helicase family.</text>
</comment>
<dbReference type="GO" id="GO:0010467">
    <property type="term" value="P:gene expression"/>
    <property type="evidence" value="ECO:0007669"/>
    <property type="project" value="UniProtKB-ARBA"/>
</dbReference>
<dbReference type="Proteomes" id="UP001150266">
    <property type="component" value="Unassembled WGS sequence"/>
</dbReference>
<dbReference type="SMART" id="SM00487">
    <property type="entry name" value="DEXDc"/>
    <property type="match status" value="1"/>
</dbReference>
<gene>
    <name evidence="15" type="ORF">J3R30DRAFT_3587396</name>
</gene>
<dbReference type="PROSITE" id="PS00039">
    <property type="entry name" value="DEAD_ATP_HELICASE"/>
    <property type="match status" value="1"/>
</dbReference>
<evidence type="ECO:0000256" key="7">
    <source>
        <dbReference type="ARBA" id="ARBA00022884"/>
    </source>
</evidence>
<dbReference type="InterPro" id="IPR011545">
    <property type="entry name" value="DEAD/DEAH_box_helicase_dom"/>
</dbReference>
<feature type="compositionally biased region" description="Low complexity" evidence="11">
    <location>
        <begin position="39"/>
        <end position="51"/>
    </location>
</feature>
<dbReference type="InterPro" id="IPR001650">
    <property type="entry name" value="Helicase_C-like"/>
</dbReference>
<evidence type="ECO:0000256" key="2">
    <source>
        <dbReference type="ARBA" id="ARBA00022517"/>
    </source>
</evidence>
<evidence type="ECO:0000313" key="15">
    <source>
        <dbReference type="EMBL" id="KAJ4466538.1"/>
    </source>
</evidence>
<dbReference type="CDD" id="cd17955">
    <property type="entry name" value="DEADc_DDX49"/>
    <property type="match status" value="1"/>
</dbReference>
<sequence length="559" mass="62118">MSMAKRKILTSDDLLRRQEQYHSKKIKLSDGNVEDDNPSDASTSSSGSVRSALESNRQEDDSDSSDKEIGRSEGDTLNLQVPERVSMNRLRLPQRIEDGNAPHKAKTRPPSSFSELGISLAIQNALKAMSIHTPTEVQASCIPPLLAGRDCIGNAKTGSGKTLAFALPIVQKLSVDPYGIFSLVLTPTRELAFQISEQFAILGNSMNIRTAVIVGGMDMMSQALELGNRPHIVIATPGRMVDHLKSSSGEWNLSRVKFLVLDEADRLLSASFVPELTYLFNVLAKERQTCLFTATLTPSIENVANVPPRPGKQKPFIHRMTETIETVSTLKQSYILVPSHVRESYLFHFLCNPPENTLHLRRAPPEPTAKARQKKIKKKQLVEDETPEQPPSTIIFCARPRTAAYLTLLLKTLSIRSTALHSRLTQRERLSSLSLFRSSVVPVLISTDVGARGLDIEDVAIVINWDLPEEPEEYTHRVGRTARAGKGGIAVSFVTERDEERVLKIEERIGVTLEELVLPESKILEKLNAVSTAKRLANMELHDSNFGKRERINQLKTQS</sequence>
<accession>A0A9W8ZV35</accession>
<feature type="compositionally biased region" description="Basic and acidic residues" evidence="11">
    <location>
        <begin position="9"/>
        <end position="22"/>
    </location>
</feature>
<keyword evidence="3 10" id="KW-0547">Nucleotide-binding</keyword>
<evidence type="ECO:0000256" key="9">
    <source>
        <dbReference type="PROSITE-ProRule" id="PRU00552"/>
    </source>
</evidence>
<keyword evidence="7" id="KW-0694">RNA-binding</keyword>
<dbReference type="GO" id="GO:0005829">
    <property type="term" value="C:cytosol"/>
    <property type="evidence" value="ECO:0007669"/>
    <property type="project" value="TreeGrafter"/>
</dbReference>
<dbReference type="InterPro" id="IPR050079">
    <property type="entry name" value="DEAD_box_RNA_helicase"/>
</dbReference>
<protein>
    <submittedName>
        <fullName evidence="15">P-loop containing nucleoside triphosphate hydrolase protein</fullName>
    </submittedName>
</protein>
<evidence type="ECO:0000259" key="12">
    <source>
        <dbReference type="PROSITE" id="PS51192"/>
    </source>
</evidence>
<comment type="caution">
    <text evidence="15">The sequence shown here is derived from an EMBL/GenBank/DDBJ whole genome shotgun (WGS) entry which is preliminary data.</text>
</comment>